<reference evidence="2" key="1">
    <citation type="submission" date="2016-11" db="UniProtKB">
        <authorList>
            <consortium name="WormBaseParasite"/>
        </authorList>
    </citation>
    <scope>IDENTIFICATION</scope>
</reference>
<dbReference type="AlphaFoldDB" id="A0A1I8B7S7"/>
<name>A0A1I8B7S7_MELHA</name>
<dbReference type="Proteomes" id="UP000095281">
    <property type="component" value="Unplaced"/>
</dbReference>
<evidence type="ECO:0000313" key="2">
    <source>
        <dbReference type="WBParaSite" id="MhA1_Contig1555.frz3.fgene2"/>
    </source>
</evidence>
<protein>
    <submittedName>
        <fullName evidence="2">BED-type domain-containing protein</fullName>
    </submittedName>
</protein>
<keyword evidence="1" id="KW-1185">Reference proteome</keyword>
<organism evidence="1 2">
    <name type="scientific">Meloidogyne hapla</name>
    <name type="common">Root-knot nematode worm</name>
    <dbReference type="NCBI Taxonomy" id="6305"/>
    <lineage>
        <taxon>Eukaryota</taxon>
        <taxon>Metazoa</taxon>
        <taxon>Ecdysozoa</taxon>
        <taxon>Nematoda</taxon>
        <taxon>Chromadorea</taxon>
        <taxon>Rhabditida</taxon>
        <taxon>Tylenchina</taxon>
        <taxon>Tylenchomorpha</taxon>
        <taxon>Tylenchoidea</taxon>
        <taxon>Meloidogynidae</taxon>
        <taxon>Meloidogyninae</taxon>
        <taxon>Meloidogyne</taxon>
    </lineage>
</organism>
<proteinExistence type="predicted"/>
<evidence type="ECO:0000313" key="1">
    <source>
        <dbReference type="Proteomes" id="UP000095281"/>
    </source>
</evidence>
<accession>A0A1I8B7S7</accession>
<dbReference type="WBParaSite" id="MhA1_Contig1555.frz3.fgene2">
    <property type="protein sequence ID" value="MhA1_Contig1555.frz3.fgene2"/>
    <property type="gene ID" value="MhA1_Contig1555.frz3.fgene2"/>
</dbReference>
<sequence length="172" mass="19697">MPKPSAIWEINLFKKLNVDQAECKQCKEDGRETIIIPRKGGNTKGLITHLENSHKDSSYHKKYIELTTENTQCQRTLDDFTKAGNVLGGGGLSGADKRIINFICCNLISFAALNNPATKAVFKDLVKDESFYRKEVLASAYKLIKLKSYISFHHRKMGIEIICFVDFYYWMY</sequence>